<dbReference type="SUPFAM" id="SSF55073">
    <property type="entry name" value="Nucleotide cyclase"/>
    <property type="match status" value="1"/>
</dbReference>
<dbReference type="Gene3D" id="3.30.70.270">
    <property type="match status" value="1"/>
</dbReference>
<evidence type="ECO:0000313" key="4">
    <source>
        <dbReference type="Proteomes" id="UP000321189"/>
    </source>
</evidence>
<organism evidence="3 4">
    <name type="scientific">Pseudoalteromonas atlantica</name>
    <name type="common">Alteromonas atlantica</name>
    <dbReference type="NCBI Taxonomy" id="288"/>
    <lineage>
        <taxon>Bacteria</taxon>
        <taxon>Pseudomonadati</taxon>
        <taxon>Pseudomonadota</taxon>
        <taxon>Gammaproteobacteria</taxon>
        <taxon>Alteromonadales</taxon>
        <taxon>Pseudoalteromonadaceae</taxon>
        <taxon>Pseudoalteromonas</taxon>
    </lineage>
</organism>
<keyword evidence="4" id="KW-1185">Reference proteome</keyword>
<dbReference type="InterPro" id="IPR052155">
    <property type="entry name" value="Biofilm_reg_signaling"/>
</dbReference>
<proteinExistence type="predicted"/>
<dbReference type="PROSITE" id="PS50887">
    <property type="entry name" value="GGDEF"/>
    <property type="match status" value="1"/>
</dbReference>
<dbReference type="InterPro" id="IPR000160">
    <property type="entry name" value="GGDEF_dom"/>
</dbReference>
<dbReference type="InterPro" id="IPR043128">
    <property type="entry name" value="Rev_trsase/Diguanyl_cyclase"/>
</dbReference>
<dbReference type="InterPro" id="IPR029787">
    <property type="entry name" value="Nucleotide_cyclase"/>
</dbReference>
<dbReference type="RefSeq" id="WP_154945432.1">
    <property type="nucleotide sequence ID" value="NZ_BJUT01000021.1"/>
</dbReference>
<feature type="transmembrane region" description="Helical" evidence="1">
    <location>
        <begin position="38"/>
        <end position="56"/>
    </location>
</feature>
<feature type="domain" description="GGDEF" evidence="2">
    <location>
        <begin position="127"/>
        <end position="255"/>
    </location>
</feature>
<evidence type="ECO:0000313" key="3">
    <source>
        <dbReference type="EMBL" id="GEK76784.1"/>
    </source>
</evidence>
<dbReference type="Proteomes" id="UP000321189">
    <property type="component" value="Unassembled WGS sequence"/>
</dbReference>
<reference evidence="3 4" key="1">
    <citation type="submission" date="2019-07" db="EMBL/GenBank/DDBJ databases">
        <title>Whole genome shotgun sequence of Pseudoalteromonas atlantica NBRC 103033.</title>
        <authorList>
            <person name="Hosoyama A."/>
            <person name="Uohara A."/>
            <person name="Ohji S."/>
            <person name="Ichikawa N."/>
        </authorList>
    </citation>
    <scope>NUCLEOTIDE SEQUENCE [LARGE SCALE GENOMIC DNA]</scope>
    <source>
        <strain evidence="3 4">NBRC 103033</strain>
    </source>
</reference>
<evidence type="ECO:0000256" key="1">
    <source>
        <dbReference type="SAM" id="Phobius"/>
    </source>
</evidence>
<dbReference type="Pfam" id="PF00990">
    <property type="entry name" value="GGDEF"/>
    <property type="match status" value="1"/>
</dbReference>
<comment type="caution">
    <text evidence="3">The sequence shown here is derived from an EMBL/GenBank/DDBJ whole genome shotgun (WGS) entry which is preliminary data.</text>
</comment>
<dbReference type="PANTHER" id="PTHR44757:SF2">
    <property type="entry name" value="BIOFILM ARCHITECTURE MAINTENANCE PROTEIN MBAA"/>
    <property type="match status" value="1"/>
</dbReference>
<dbReference type="EMBL" id="BJUT01000021">
    <property type="protein sequence ID" value="GEK76784.1"/>
    <property type="molecule type" value="Genomic_DNA"/>
</dbReference>
<feature type="transmembrane region" description="Helical" evidence="1">
    <location>
        <begin position="68"/>
        <end position="89"/>
    </location>
</feature>
<sequence>MPFYLVFYIAHFLAAVWVMLSLTTGFAMLSLNDFRAKYFLFGNMLYSLSLVVFVAFHFDLINAASSEILVLLALAIDCVCIVLSLSEWLKLKQHEFSTLLHESRFDPLTQVGNRLLLNDELIKLAHSAYIIVFIDCDGIKKINDALGHAKGDAFLINAAKLMTQHLAQDGTVFRTGGDEFIWLCKVKNKSHLPQLKTTLTQKLTALHRTIQQQWPQSGISFGIASSDECQSHTECLTLADQRMYNLKSAHKLKAS</sequence>
<keyword evidence="1" id="KW-1133">Transmembrane helix</keyword>
<keyword evidence="1" id="KW-0472">Membrane</keyword>
<gene>
    <name evidence="3" type="ORF">PAT01_20880</name>
</gene>
<keyword evidence="1" id="KW-0812">Transmembrane</keyword>
<accession>A0ABQ0UE94</accession>
<dbReference type="NCBIfam" id="TIGR00254">
    <property type="entry name" value="GGDEF"/>
    <property type="match status" value="1"/>
</dbReference>
<protein>
    <recommendedName>
        <fullName evidence="2">GGDEF domain-containing protein</fullName>
    </recommendedName>
</protein>
<feature type="transmembrane region" description="Helical" evidence="1">
    <location>
        <begin position="6"/>
        <end position="31"/>
    </location>
</feature>
<dbReference type="PANTHER" id="PTHR44757">
    <property type="entry name" value="DIGUANYLATE CYCLASE DGCP"/>
    <property type="match status" value="1"/>
</dbReference>
<dbReference type="SMART" id="SM00267">
    <property type="entry name" value="GGDEF"/>
    <property type="match status" value="1"/>
</dbReference>
<dbReference type="CDD" id="cd01949">
    <property type="entry name" value="GGDEF"/>
    <property type="match status" value="1"/>
</dbReference>
<evidence type="ECO:0000259" key="2">
    <source>
        <dbReference type="PROSITE" id="PS50887"/>
    </source>
</evidence>
<name>A0ABQ0UE94_PSEAF</name>